<reference evidence="1 2" key="1">
    <citation type="submission" date="2019-08" db="EMBL/GenBank/DDBJ databases">
        <title>In-depth cultivation of the pig gut microbiome towards novel bacterial diversity and tailored functional studies.</title>
        <authorList>
            <person name="Wylensek D."/>
            <person name="Hitch T.C.A."/>
            <person name="Clavel T."/>
        </authorList>
    </citation>
    <scope>NUCLEOTIDE SEQUENCE [LARGE SCALE GENOMIC DNA]</scope>
    <source>
        <strain evidence="1 2">WCA-SAB-591-4A-A</strain>
    </source>
</reference>
<protein>
    <submittedName>
        <fullName evidence="1">Uncharacterized protein</fullName>
    </submittedName>
</protein>
<evidence type="ECO:0000313" key="2">
    <source>
        <dbReference type="Proteomes" id="UP000440713"/>
    </source>
</evidence>
<dbReference type="Pfam" id="PF19991">
    <property type="entry name" value="HMA_2"/>
    <property type="match status" value="1"/>
</dbReference>
<name>A0A6N7XGM6_9FIRM</name>
<keyword evidence="2" id="KW-1185">Reference proteome</keyword>
<evidence type="ECO:0000313" key="1">
    <source>
        <dbReference type="EMBL" id="MST62359.1"/>
    </source>
</evidence>
<sequence>MLARRRFIFWGLLLASSVLTNSKDIKNVNSLKKRINSLSIPSFKNVIEVRSAIDGRVRFYIPVLKSNHNLANNFITQIKQIPLIKKCEINTLTGSALFEYDEKNLDIQTLEGAVIKLLELDKIINGDKESSIEKEIKNISQAVNNGIYDYTNGKLNSKTLILIALVVGAFYQIRRNGCAIRPDYLTLLWWSRSILG</sequence>
<dbReference type="EMBL" id="VUNE01000002">
    <property type="protein sequence ID" value="MST62359.1"/>
    <property type="molecule type" value="Genomic_DNA"/>
</dbReference>
<accession>A0A6N7XGM6</accession>
<comment type="caution">
    <text evidence="1">The sequence shown here is derived from an EMBL/GenBank/DDBJ whole genome shotgun (WGS) entry which is preliminary data.</text>
</comment>
<dbReference type="Proteomes" id="UP000440713">
    <property type="component" value="Unassembled WGS sequence"/>
</dbReference>
<organism evidence="1 2">
    <name type="scientific">Peptostreptococcus porci</name>
    <dbReference type="NCBI Taxonomy" id="2652282"/>
    <lineage>
        <taxon>Bacteria</taxon>
        <taxon>Bacillati</taxon>
        <taxon>Bacillota</taxon>
        <taxon>Clostridia</taxon>
        <taxon>Peptostreptococcales</taxon>
        <taxon>Peptostreptococcaceae</taxon>
        <taxon>Peptostreptococcus</taxon>
    </lineage>
</organism>
<dbReference type="RefSeq" id="WP_154537751.1">
    <property type="nucleotide sequence ID" value="NZ_JAQYHJ010000147.1"/>
</dbReference>
<proteinExistence type="predicted"/>
<dbReference type="AlphaFoldDB" id="A0A6N7XGM6"/>
<gene>
    <name evidence="1" type="ORF">FYJ71_05125</name>
</gene>